<dbReference type="InterPro" id="IPR021840">
    <property type="entry name" value="DUF3433"/>
</dbReference>
<dbReference type="PANTHER" id="PTHR37544">
    <property type="entry name" value="SPRAY-RELATED"/>
    <property type="match status" value="1"/>
</dbReference>
<evidence type="ECO:0000313" key="3">
    <source>
        <dbReference type="EMBL" id="KAK8009523.1"/>
    </source>
</evidence>
<dbReference type="Proteomes" id="UP001396898">
    <property type="component" value="Unassembled WGS sequence"/>
</dbReference>
<name>A0ABR1RFZ0_9PEZI</name>
<feature type="compositionally biased region" description="Low complexity" evidence="1">
    <location>
        <begin position="35"/>
        <end position="44"/>
    </location>
</feature>
<feature type="transmembrane region" description="Helical" evidence="2">
    <location>
        <begin position="67"/>
        <end position="88"/>
    </location>
</feature>
<keyword evidence="2" id="KW-0812">Transmembrane</keyword>
<feature type="transmembrane region" description="Helical" evidence="2">
    <location>
        <begin position="103"/>
        <end position="121"/>
    </location>
</feature>
<keyword evidence="2" id="KW-0472">Membrane</keyword>
<dbReference type="EMBL" id="JAQQWI010000016">
    <property type="protein sequence ID" value="KAK8009523.1"/>
    <property type="molecule type" value="Genomic_DNA"/>
</dbReference>
<protein>
    <submittedName>
        <fullName evidence="3">Uncharacterized protein</fullName>
    </submittedName>
</protein>
<gene>
    <name evidence="3" type="ORF">PG991_012074</name>
</gene>
<dbReference type="Pfam" id="PF11915">
    <property type="entry name" value="DUF3433"/>
    <property type="match status" value="1"/>
</dbReference>
<proteinExistence type="predicted"/>
<feature type="transmembrane region" description="Helical" evidence="2">
    <location>
        <begin position="170"/>
        <end position="197"/>
    </location>
</feature>
<evidence type="ECO:0000256" key="1">
    <source>
        <dbReference type="SAM" id="MobiDB-lite"/>
    </source>
</evidence>
<comment type="caution">
    <text evidence="3">The sequence shown here is derived from an EMBL/GenBank/DDBJ whole genome shotgun (WGS) entry which is preliminary data.</text>
</comment>
<reference evidence="3 4" key="1">
    <citation type="submission" date="2023-01" db="EMBL/GenBank/DDBJ databases">
        <title>Analysis of 21 Apiospora genomes using comparative genomics revels a genus with tremendous synthesis potential of carbohydrate active enzymes and secondary metabolites.</title>
        <authorList>
            <person name="Sorensen T."/>
        </authorList>
    </citation>
    <scope>NUCLEOTIDE SEQUENCE [LARGE SCALE GENOMIC DNA]</scope>
    <source>
        <strain evidence="3 4">CBS 20057</strain>
    </source>
</reference>
<evidence type="ECO:0000313" key="4">
    <source>
        <dbReference type="Proteomes" id="UP001396898"/>
    </source>
</evidence>
<evidence type="ECO:0000256" key="2">
    <source>
        <dbReference type="SAM" id="Phobius"/>
    </source>
</evidence>
<keyword evidence="4" id="KW-1185">Reference proteome</keyword>
<feature type="region of interest" description="Disordered" evidence="1">
    <location>
        <begin position="25"/>
        <end position="46"/>
    </location>
</feature>
<keyword evidence="2" id="KW-1133">Transmembrane helix</keyword>
<organism evidence="3 4">
    <name type="scientific">Apiospora marii</name>
    <dbReference type="NCBI Taxonomy" id="335849"/>
    <lineage>
        <taxon>Eukaryota</taxon>
        <taxon>Fungi</taxon>
        <taxon>Dikarya</taxon>
        <taxon>Ascomycota</taxon>
        <taxon>Pezizomycotina</taxon>
        <taxon>Sordariomycetes</taxon>
        <taxon>Xylariomycetidae</taxon>
        <taxon>Amphisphaeriales</taxon>
        <taxon>Apiosporaceae</taxon>
        <taxon>Apiospora</taxon>
    </lineage>
</organism>
<accession>A0ABR1RFZ0</accession>
<sequence length="425" mass="47251">MSWVSLVSSARSLPVPVQDDHHDLAVSDLEPPSRPSSASFSDSSTGHELLSEGATLRWRPRYLTRRALLGFLLVFTLILVAVEVLLFTSNKDNGIATSTSDKHYLWTYGPTAFLTVVAAMWTRVEYQSKLITPWIRLSQPGTPVSQTLLRDYISPFSGLAFFTSLRSRDFMVSITIAVGLAIKAIIVISTGLITLTWTRVQGSYPMVIQDEFLDSDNGLRSAGTISLYIMQGLLYGNLSPPKGISSHYAFQSVQTNLPASAETRVTVDGLATWLHCQPADVELIDASPPRYHDYQSLDALELSIHSPECNVTGLSVHGVQWQGQSLETSTSPFARFTETRCDGTTGDSGRRIFVTFGILSYFADYLQYDIYDGEPQTTLPYITGPWTLQHNSCVCQSTHWIRSTLCRTELMPDQLRRRNPALRGH</sequence>